<dbReference type="Pfam" id="PF03221">
    <property type="entry name" value="HTH_Tnp_Tc5"/>
    <property type="match status" value="1"/>
</dbReference>
<dbReference type="PANTHER" id="PTHR19303">
    <property type="entry name" value="TRANSPOSON"/>
    <property type="match status" value="1"/>
</dbReference>
<dbReference type="InterPro" id="IPR050863">
    <property type="entry name" value="CenT-Element_Derived"/>
</dbReference>
<dbReference type="PANTHER" id="PTHR19303:SF73">
    <property type="entry name" value="PROTEIN PDC2"/>
    <property type="match status" value="1"/>
</dbReference>
<evidence type="ECO:0000313" key="4">
    <source>
        <dbReference type="EMBL" id="KAJ8872921.1"/>
    </source>
</evidence>
<comment type="caution">
    <text evidence="4">The sequence shown here is derived from an EMBL/GenBank/DDBJ whole genome shotgun (WGS) entry which is preliminary data.</text>
</comment>
<dbReference type="Proteomes" id="UP001159363">
    <property type="component" value="Chromosome 10"/>
</dbReference>
<keyword evidence="2" id="KW-0238">DNA-binding</keyword>
<protein>
    <recommendedName>
        <fullName evidence="3">HTH CENPB-type domain-containing protein</fullName>
    </recommendedName>
</protein>
<organism evidence="4 5">
    <name type="scientific">Dryococelus australis</name>
    <dbReference type="NCBI Taxonomy" id="614101"/>
    <lineage>
        <taxon>Eukaryota</taxon>
        <taxon>Metazoa</taxon>
        <taxon>Ecdysozoa</taxon>
        <taxon>Arthropoda</taxon>
        <taxon>Hexapoda</taxon>
        <taxon>Insecta</taxon>
        <taxon>Pterygota</taxon>
        <taxon>Neoptera</taxon>
        <taxon>Polyneoptera</taxon>
        <taxon>Phasmatodea</taxon>
        <taxon>Verophasmatodea</taxon>
        <taxon>Anareolatae</taxon>
        <taxon>Phasmatidae</taxon>
        <taxon>Eurycanthinae</taxon>
        <taxon>Dryococelus</taxon>
    </lineage>
</organism>
<dbReference type="SUPFAM" id="SSF46689">
    <property type="entry name" value="Homeodomain-like"/>
    <property type="match status" value="1"/>
</dbReference>
<dbReference type="InterPro" id="IPR006600">
    <property type="entry name" value="HTH_CenpB_DNA-bd_dom"/>
</dbReference>
<evidence type="ECO:0000259" key="3">
    <source>
        <dbReference type="PROSITE" id="PS51253"/>
    </source>
</evidence>
<dbReference type="InterPro" id="IPR009057">
    <property type="entry name" value="Homeodomain-like_sf"/>
</dbReference>
<dbReference type="Gene3D" id="1.10.10.60">
    <property type="entry name" value="Homeodomain-like"/>
    <property type="match status" value="1"/>
</dbReference>
<sequence>MRQEKIEEACASGMVQSKKRMSSAEVPLSGTIIQQKADHLSLQLKLDNFKSSNGWFHHFKEQHNFATKTVCGESQAVDKTAASDWLQSLQPIIDQYAPRDVFNMDETGVFYNLVPNKTLTVKGENCHGGKHNDIRKISMSWDDDSPEIIKNCFTKSGLGQQIVEDDETVVPVEGWEDLKKHLAVCNDFEEFVHVNDHVSTSATPTAEELMGPLQSSETPEQENEDELLAGGCGDSVETVRTLPSTRDAKCIVYSGKCTCCK</sequence>
<evidence type="ECO:0000256" key="1">
    <source>
        <dbReference type="ARBA" id="ARBA00004123"/>
    </source>
</evidence>
<evidence type="ECO:0000313" key="5">
    <source>
        <dbReference type="Proteomes" id="UP001159363"/>
    </source>
</evidence>
<keyword evidence="5" id="KW-1185">Reference proteome</keyword>
<name>A0ABQ9GLL6_9NEOP</name>
<proteinExistence type="predicted"/>
<feature type="domain" description="HTH CENPB-type" evidence="3">
    <location>
        <begin position="1"/>
        <end position="69"/>
    </location>
</feature>
<comment type="subcellular location">
    <subcellularLocation>
        <location evidence="1">Nucleus</location>
    </subcellularLocation>
</comment>
<dbReference type="EMBL" id="JARBHB010000011">
    <property type="protein sequence ID" value="KAJ8872921.1"/>
    <property type="molecule type" value="Genomic_DNA"/>
</dbReference>
<evidence type="ECO:0000256" key="2">
    <source>
        <dbReference type="ARBA" id="ARBA00023125"/>
    </source>
</evidence>
<dbReference type="PROSITE" id="PS51253">
    <property type="entry name" value="HTH_CENPB"/>
    <property type="match status" value="1"/>
</dbReference>
<accession>A0ABQ9GLL6</accession>
<gene>
    <name evidence="4" type="ORF">PR048_026537</name>
</gene>
<reference evidence="4 5" key="1">
    <citation type="submission" date="2023-02" db="EMBL/GenBank/DDBJ databases">
        <title>LHISI_Scaffold_Assembly.</title>
        <authorList>
            <person name="Stuart O.P."/>
            <person name="Cleave R."/>
            <person name="Magrath M.J.L."/>
            <person name="Mikheyev A.S."/>
        </authorList>
    </citation>
    <scope>NUCLEOTIDE SEQUENCE [LARGE SCALE GENOMIC DNA]</scope>
    <source>
        <strain evidence="4">Daus_M_001</strain>
        <tissue evidence="4">Leg muscle</tissue>
    </source>
</reference>